<reference evidence="1 2" key="1">
    <citation type="submission" date="2008-05" db="EMBL/GenBank/DDBJ databases">
        <title>Complete sequence of chromosome of Geobacter lovleyi SZ.</title>
        <authorList>
            <consortium name="US DOE Joint Genome Institute"/>
            <person name="Lucas S."/>
            <person name="Copeland A."/>
            <person name="Lapidus A."/>
            <person name="Glavina del Rio T."/>
            <person name="Dalin E."/>
            <person name="Tice H."/>
            <person name="Bruce D."/>
            <person name="Goodwin L."/>
            <person name="Pitluck S."/>
            <person name="Chertkov O."/>
            <person name="Meincke L."/>
            <person name="Brettin T."/>
            <person name="Detter J.C."/>
            <person name="Han C."/>
            <person name="Tapia R."/>
            <person name="Kuske C.R."/>
            <person name="Schmutz J."/>
            <person name="Larimer F."/>
            <person name="Land M."/>
            <person name="Hauser L."/>
            <person name="Kyrpides N."/>
            <person name="Mikhailova N."/>
            <person name="Sung Y."/>
            <person name="Fletcher K.E."/>
            <person name="Ritalahti K.M."/>
            <person name="Loeffler F.E."/>
            <person name="Richardson P."/>
        </authorList>
    </citation>
    <scope>NUCLEOTIDE SEQUENCE [LARGE SCALE GENOMIC DNA]</scope>
    <source>
        <strain evidence="2">ATCC BAA-1151 / DSM 17278 / SZ</strain>
    </source>
</reference>
<name>B3EB33_TRIL1</name>
<proteinExistence type="predicted"/>
<protein>
    <submittedName>
        <fullName evidence="1">Uncharacterized protein</fullName>
    </submittedName>
</protein>
<sequence>MYRYSAQKDGQLTGRFYVTLRQEITRGVRLSKITERALSKACISANNNQLKSWDSGLKVERTGTGFTVNRLYRRPRPDRVPSVSLYHGPPREVMAFINGFVSAVMHTSLTSIESEHPHE</sequence>
<organism evidence="1 2">
    <name type="scientific">Trichlorobacter lovleyi (strain ATCC BAA-1151 / DSM 17278 / SZ)</name>
    <name type="common">Geobacter lovleyi</name>
    <dbReference type="NCBI Taxonomy" id="398767"/>
    <lineage>
        <taxon>Bacteria</taxon>
        <taxon>Pseudomonadati</taxon>
        <taxon>Thermodesulfobacteriota</taxon>
        <taxon>Desulfuromonadia</taxon>
        <taxon>Geobacterales</taxon>
        <taxon>Geobacteraceae</taxon>
        <taxon>Trichlorobacter</taxon>
    </lineage>
</organism>
<dbReference type="KEGG" id="glo:Glov_0288"/>
<evidence type="ECO:0000313" key="2">
    <source>
        <dbReference type="Proteomes" id="UP000002420"/>
    </source>
</evidence>
<evidence type="ECO:0000313" key="1">
    <source>
        <dbReference type="EMBL" id="ACD94017.1"/>
    </source>
</evidence>
<dbReference type="EMBL" id="CP001089">
    <property type="protein sequence ID" value="ACD94017.1"/>
    <property type="molecule type" value="Genomic_DNA"/>
</dbReference>
<dbReference type="HOGENOM" id="CLU_2058007_0_0_7"/>
<dbReference type="STRING" id="398767.Glov_0288"/>
<dbReference type="AlphaFoldDB" id="B3EB33"/>
<dbReference type="Proteomes" id="UP000002420">
    <property type="component" value="Chromosome"/>
</dbReference>
<keyword evidence="2" id="KW-1185">Reference proteome</keyword>
<dbReference type="OrthoDB" id="5398555at2"/>
<accession>B3EB33</accession>
<gene>
    <name evidence="1" type="ordered locus">Glov_0288</name>
</gene>